<organism evidence="1 2">
    <name type="scientific">Pseudomonas putida</name>
    <name type="common">Arthrobacter siderocapsulatus</name>
    <dbReference type="NCBI Taxonomy" id="303"/>
    <lineage>
        <taxon>Bacteria</taxon>
        <taxon>Pseudomonadati</taxon>
        <taxon>Pseudomonadota</taxon>
        <taxon>Gammaproteobacteria</taxon>
        <taxon>Pseudomonadales</taxon>
        <taxon>Pseudomonadaceae</taxon>
        <taxon>Pseudomonas</taxon>
    </lineage>
</organism>
<comment type="caution">
    <text evidence="1">The sequence shown here is derived from an EMBL/GenBank/DDBJ whole genome shotgun (WGS) entry which is preliminary data.</text>
</comment>
<dbReference type="Proteomes" id="UP000196082">
    <property type="component" value="Unassembled WGS sequence"/>
</dbReference>
<protein>
    <submittedName>
        <fullName evidence="1">Uncharacterized protein</fullName>
    </submittedName>
</protein>
<evidence type="ECO:0000313" key="2">
    <source>
        <dbReference type="Proteomes" id="UP000196082"/>
    </source>
</evidence>
<accession>A0A1Y3KNV9</accession>
<sequence>MKEVLAEKRIAGDCWRRGTCGSGLVSRKGREAAPGFQLRSIGCWGCCAALSDRSGAPARPLPQGRALH</sequence>
<reference evidence="1 2" key="1">
    <citation type="submission" date="2017-05" db="EMBL/GenBank/DDBJ databases">
        <title>Whole genome sequence of Pseudomonas putida isolate 1312 commercialized as a biostimulant.</title>
        <authorList>
            <person name="Crovadore J."/>
            <person name="Blanc P."/>
            <person name="Chablais R."/>
            <person name="Cochard B."/>
            <person name="Grizard D."/>
            <person name="Lefort F."/>
        </authorList>
    </citation>
    <scope>NUCLEOTIDE SEQUENCE [LARGE SCALE GENOMIC DNA]</scope>
    <source>
        <strain evidence="1 2">1312</strain>
    </source>
</reference>
<dbReference type="EMBL" id="NFSB01000088">
    <property type="protein sequence ID" value="OUM25630.1"/>
    <property type="molecule type" value="Genomic_DNA"/>
</dbReference>
<name>A0A1Y3KNV9_PSEPU</name>
<dbReference type="AlphaFoldDB" id="A0A1Y3KNV9"/>
<evidence type="ECO:0000313" key="1">
    <source>
        <dbReference type="EMBL" id="OUM25630.1"/>
    </source>
</evidence>
<gene>
    <name evidence="1" type="ORF">B8W72_25760</name>
</gene>
<proteinExistence type="predicted"/>